<dbReference type="Pfam" id="PF14551">
    <property type="entry name" value="MCM_N"/>
    <property type="match status" value="1"/>
</dbReference>
<evidence type="ECO:0000256" key="5">
    <source>
        <dbReference type="ARBA" id="ARBA00022801"/>
    </source>
</evidence>
<dbReference type="SMART" id="SM00350">
    <property type="entry name" value="MCM"/>
    <property type="match status" value="1"/>
</dbReference>
<evidence type="ECO:0000256" key="10">
    <source>
        <dbReference type="ARBA" id="ARBA00023306"/>
    </source>
</evidence>
<dbReference type="Gene3D" id="3.30.1640.10">
    <property type="entry name" value="mini-chromosome maintenance (MCM) complex, chain A, domain 1"/>
    <property type="match status" value="1"/>
</dbReference>
<dbReference type="InterPro" id="IPR054125">
    <property type="entry name" value="MCM5_C"/>
</dbReference>
<dbReference type="AlphaFoldDB" id="A0A5S6QZD0"/>
<evidence type="ECO:0000256" key="4">
    <source>
        <dbReference type="ARBA" id="ARBA00022741"/>
    </source>
</evidence>
<evidence type="ECO:0000256" key="13">
    <source>
        <dbReference type="RuleBase" id="RU368063"/>
    </source>
</evidence>
<dbReference type="GO" id="GO:0042555">
    <property type="term" value="C:MCM complex"/>
    <property type="evidence" value="ECO:0007669"/>
    <property type="project" value="UniProtKB-UniRule"/>
</dbReference>
<dbReference type="PANTHER" id="PTHR11630">
    <property type="entry name" value="DNA REPLICATION LICENSING FACTOR MCM FAMILY MEMBER"/>
    <property type="match status" value="1"/>
</dbReference>
<dbReference type="WBParaSite" id="TMUE_3000012605.1">
    <property type="protein sequence ID" value="TMUE_3000012605.1"/>
    <property type="gene ID" value="WBGene00290485"/>
</dbReference>
<evidence type="ECO:0000313" key="15">
    <source>
        <dbReference type="Proteomes" id="UP000046395"/>
    </source>
</evidence>
<dbReference type="InterPro" id="IPR027417">
    <property type="entry name" value="P-loop_NTPase"/>
</dbReference>
<comment type="subcellular location">
    <subcellularLocation>
        <location evidence="1 13">Nucleus</location>
    </subcellularLocation>
</comment>
<dbReference type="InterPro" id="IPR012340">
    <property type="entry name" value="NA-bd_OB-fold"/>
</dbReference>
<name>A0A5S6QZD0_TRIMR</name>
<dbReference type="InterPro" id="IPR018525">
    <property type="entry name" value="MCM_CS"/>
</dbReference>
<evidence type="ECO:0000256" key="6">
    <source>
        <dbReference type="ARBA" id="ARBA00022806"/>
    </source>
</evidence>
<evidence type="ECO:0000256" key="1">
    <source>
        <dbReference type="ARBA" id="ARBA00004123"/>
    </source>
</evidence>
<dbReference type="Pfam" id="PF17207">
    <property type="entry name" value="MCM_OB"/>
    <property type="match status" value="1"/>
</dbReference>
<dbReference type="Gene3D" id="2.40.50.140">
    <property type="entry name" value="Nucleic acid-binding proteins"/>
    <property type="match status" value="1"/>
</dbReference>
<reference evidence="16" key="1">
    <citation type="submission" date="2019-12" db="UniProtKB">
        <authorList>
            <consortium name="WormBaseParasite"/>
        </authorList>
    </citation>
    <scope>IDENTIFICATION</scope>
</reference>
<organism evidence="15 16">
    <name type="scientific">Trichuris muris</name>
    <name type="common">Mouse whipworm</name>
    <dbReference type="NCBI Taxonomy" id="70415"/>
    <lineage>
        <taxon>Eukaryota</taxon>
        <taxon>Metazoa</taxon>
        <taxon>Ecdysozoa</taxon>
        <taxon>Nematoda</taxon>
        <taxon>Enoplea</taxon>
        <taxon>Dorylaimia</taxon>
        <taxon>Trichinellida</taxon>
        <taxon>Trichuridae</taxon>
        <taxon>Trichuris</taxon>
    </lineage>
</organism>
<dbReference type="FunFam" id="2.20.28.10:FF:000005">
    <property type="entry name" value="DNA helicase"/>
    <property type="match status" value="1"/>
</dbReference>
<dbReference type="Gene3D" id="2.20.28.10">
    <property type="match status" value="1"/>
</dbReference>
<dbReference type="GO" id="GO:0005524">
    <property type="term" value="F:ATP binding"/>
    <property type="evidence" value="ECO:0007669"/>
    <property type="project" value="UniProtKB-UniRule"/>
</dbReference>
<evidence type="ECO:0000259" key="14">
    <source>
        <dbReference type="PROSITE" id="PS50051"/>
    </source>
</evidence>
<dbReference type="SUPFAM" id="SSF50249">
    <property type="entry name" value="Nucleic acid-binding proteins"/>
    <property type="match status" value="1"/>
</dbReference>
<dbReference type="Gene3D" id="3.40.50.300">
    <property type="entry name" value="P-loop containing nucleotide triphosphate hydrolases"/>
    <property type="match status" value="1"/>
</dbReference>
<dbReference type="GO" id="GO:0000727">
    <property type="term" value="P:double-strand break repair via break-induced replication"/>
    <property type="evidence" value="ECO:0007669"/>
    <property type="project" value="TreeGrafter"/>
</dbReference>
<dbReference type="GO" id="GO:0005634">
    <property type="term" value="C:nucleus"/>
    <property type="evidence" value="ECO:0007669"/>
    <property type="project" value="UniProtKB-SubCell"/>
</dbReference>
<evidence type="ECO:0000256" key="2">
    <source>
        <dbReference type="ARBA" id="ARBA00008010"/>
    </source>
</evidence>
<dbReference type="GO" id="GO:0003688">
    <property type="term" value="F:DNA replication origin binding"/>
    <property type="evidence" value="ECO:0007669"/>
    <property type="project" value="UniProtKB-UniRule"/>
</dbReference>
<comment type="similarity">
    <text evidence="2 12">Belongs to the MCM family.</text>
</comment>
<evidence type="ECO:0000256" key="9">
    <source>
        <dbReference type="ARBA" id="ARBA00023242"/>
    </source>
</evidence>
<keyword evidence="10 13" id="KW-0131">Cell cycle</keyword>
<keyword evidence="7 12" id="KW-0067">ATP-binding</keyword>
<dbReference type="GO" id="GO:0017116">
    <property type="term" value="F:single-stranded DNA helicase activity"/>
    <property type="evidence" value="ECO:0007669"/>
    <property type="project" value="TreeGrafter"/>
</dbReference>
<proteinExistence type="inferred from homology"/>
<comment type="function">
    <text evidence="13">Acts as component of the MCM2-7 complex (MCM complex) which is the replicative helicase essential for 'once per cell cycle' DNA replication initiation and elongation in eukaryotic cells. The active ATPase sites in the MCM2-7 ring are formed through the interaction surfaces of two neighboring subunits such that a critical structure of a conserved arginine finger motif is provided in trans relative to the ATP-binding site of the Walker A box of the adjacent subunit. The six ATPase active sites, however, are likely to contribute differentially to the complex helicase activity.</text>
</comment>
<keyword evidence="3 13" id="KW-0235">DNA replication</keyword>
<keyword evidence="5 13" id="KW-0378">Hydrolase</keyword>
<feature type="domain" description="MCM C-terminal AAA(+) ATPase" evidence="14">
    <location>
        <begin position="332"/>
        <end position="537"/>
    </location>
</feature>
<dbReference type="PRINTS" id="PR01661">
    <property type="entry name" value="MCMPROTEIN5"/>
</dbReference>
<dbReference type="InterPro" id="IPR008048">
    <property type="entry name" value="MCM5"/>
</dbReference>
<protein>
    <recommendedName>
        <fullName evidence="13">DNA replication licensing factor MCM5</fullName>
        <ecNumber evidence="13">3.6.4.12</ecNumber>
    </recommendedName>
</protein>
<dbReference type="GO" id="GO:0003697">
    <property type="term" value="F:single-stranded DNA binding"/>
    <property type="evidence" value="ECO:0007669"/>
    <property type="project" value="TreeGrafter"/>
</dbReference>
<dbReference type="GO" id="GO:0016887">
    <property type="term" value="F:ATP hydrolysis activity"/>
    <property type="evidence" value="ECO:0007669"/>
    <property type="project" value="RHEA"/>
</dbReference>
<comment type="catalytic activity">
    <reaction evidence="11">
        <text>ATP + H2O = ADP + phosphate + H(+)</text>
        <dbReference type="Rhea" id="RHEA:13065"/>
        <dbReference type="ChEBI" id="CHEBI:15377"/>
        <dbReference type="ChEBI" id="CHEBI:15378"/>
        <dbReference type="ChEBI" id="CHEBI:30616"/>
        <dbReference type="ChEBI" id="CHEBI:43474"/>
        <dbReference type="ChEBI" id="CHEBI:456216"/>
        <dbReference type="EC" id="3.6.4.12"/>
    </reaction>
    <physiologicalReaction direction="left-to-right" evidence="11">
        <dbReference type="Rhea" id="RHEA:13066"/>
    </physiologicalReaction>
</comment>
<dbReference type="PROSITE" id="PS00847">
    <property type="entry name" value="MCM_1"/>
    <property type="match status" value="1"/>
</dbReference>
<dbReference type="GO" id="GO:0043138">
    <property type="term" value="F:3'-5' DNA helicase activity"/>
    <property type="evidence" value="ECO:0007669"/>
    <property type="project" value="TreeGrafter"/>
</dbReference>
<evidence type="ECO:0000256" key="7">
    <source>
        <dbReference type="ARBA" id="ARBA00022840"/>
    </source>
</evidence>
<dbReference type="FunFam" id="3.40.50.300:FF:000929">
    <property type="entry name" value="DNA helicase"/>
    <property type="match status" value="1"/>
</dbReference>
<keyword evidence="8 12" id="KW-0238">DNA-binding</keyword>
<dbReference type="InterPro" id="IPR027925">
    <property type="entry name" value="MCM_N"/>
</dbReference>
<evidence type="ECO:0000256" key="3">
    <source>
        <dbReference type="ARBA" id="ARBA00022705"/>
    </source>
</evidence>
<evidence type="ECO:0000256" key="8">
    <source>
        <dbReference type="ARBA" id="ARBA00023125"/>
    </source>
</evidence>
<dbReference type="EC" id="3.6.4.12" evidence="13"/>
<dbReference type="InterPro" id="IPR001208">
    <property type="entry name" value="MCM_dom"/>
</dbReference>
<dbReference type="CDD" id="cd17756">
    <property type="entry name" value="MCM5"/>
    <property type="match status" value="1"/>
</dbReference>
<dbReference type="PROSITE" id="PS50051">
    <property type="entry name" value="MCM_2"/>
    <property type="match status" value="1"/>
</dbReference>
<dbReference type="PANTHER" id="PTHR11630:SF42">
    <property type="entry name" value="DNA REPLICATION LICENSING FACTOR MCM5"/>
    <property type="match status" value="1"/>
</dbReference>
<dbReference type="GO" id="GO:0006270">
    <property type="term" value="P:DNA replication initiation"/>
    <property type="evidence" value="ECO:0007669"/>
    <property type="project" value="UniProtKB-UniRule"/>
</dbReference>
<keyword evidence="15" id="KW-1185">Reference proteome</keyword>
<dbReference type="PRINTS" id="PR01657">
    <property type="entry name" value="MCMFAMILY"/>
</dbReference>
<dbReference type="InterPro" id="IPR033762">
    <property type="entry name" value="MCM_OB"/>
</dbReference>
<dbReference type="InterPro" id="IPR041562">
    <property type="entry name" value="MCM_lid"/>
</dbReference>
<dbReference type="SUPFAM" id="SSF52540">
    <property type="entry name" value="P-loop containing nucleoside triphosphate hydrolases"/>
    <property type="match status" value="1"/>
</dbReference>
<dbReference type="Pfam" id="PF00493">
    <property type="entry name" value="MCM"/>
    <property type="match status" value="1"/>
</dbReference>
<dbReference type="InterPro" id="IPR031327">
    <property type="entry name" value="MCM"/>
</dbReference>
<evidence type="ECO:0000256" key="11">
    <source>
        <dbReference type="ARBA" id="ARBA00048432"/>
    </source>
</evidence>
<keyword evidence="6 13" id="KW-0347">Helicase</keyword>
<dbReference type="Proteomes" id="UP000046395">
    <property type="component" value="Unassembled WGS sequence"/>
</dbReference>
<evidence type="ECO:0000313" key="16">
    <source>
        <dbReference type="WBParaSite" id="TMUE_3000012605.1"/>
    </source>
</evidence>
<accession>A0A5S6QZD0</accession>
<sequence>MSGFDVAPLSSASRFLSSYVQDDGSESAAMRLARASFREFLRSFNHGGFTHFYRNQIRSKCGIGEYYIEVHLEDLVNFCEDTAKLLRAKPTQFLPVMESVATEVAKEIARPLPMTEQPFEDMQVAITSSEVPRTIRSLRSEQITRLVKLRGIIVSTTQVRTKATAISLECRNCHQRINDVPMQPGLDGYQLPRRCHSDQSGLLQKCPVDPYIILPDKCRCIDFQMMKLQEAPEDVPHGELPRHMSLYCDRYLTDRVAPGNKVFILGIYCVKKASRPTKAGSRNRNTIGVRMPYIRVLGIQMETWGVGRAAPRISLTPEEEKVMRTLAADPAIYERIAKSIAPSIYGSEDVKKAIACLLFGGSRKKFPDGLIRRGDINVLLLGDPGMAKSQLLKFVESVSPIGVYTSGKGSSAAGLTAAVIRDPSSRSFIMEGGAMVLADGGVVCIDEFDKMREDDRVAIHEAMEQQTISIAKAGITTTLNSRCAVLAAANSVFGRWDMSKGEENIDFMPTILSRFDAIFVMRDLHNQNRDIALAKHVIAVHMNAGVESTDQESAEGEIPLSTMKKYIAFCRDNCGPRLNASAARKLVYCYVRMRNVPVSQQTGELHIAYKKSSIPITVRQLEAIIRMSEALAKMELQPFASERHVDEALRLFQVSTLAAASQGSLSGAEGFSTIDDQQAFLKIERQLKKRLPIGTQVSEQIVVQDFVAQGFEEHVVYKVLYTLLRRGDLHHRWQRKMLYRVK</sequence>
<dbReference type="Pfam" id="PF21933">
    <property type="entry name" value="MCM5_C"/>
    <property type="match status" value="1"/>
</dbReference>
<dbReference type="Pfam" id="PF17855">
    <property type="entry name" value="MCM_lid"/>
    <property type="match status" value="1"/>
</dbReference>
<comment type="subunit">
    <text evidence="13">Component of the MCM2-7 complex.</text>
</comment>
<keyword evidence="4 12" id="KW-0547">Nucleotide-binding</keyword>
<keyword evidence="9 13" id="KW-0539">Nucleus</keyword>
<dbReference type="STRING" id="70415.A0A5S6QZD0"/>
<evidence type="ECO:0000256" key="12">
    <source>
        <dbReference type="RuleBase" id="RU004070"/>
    </source>
</evidence>